<evidence type="ECO:0000313" key="2">
    <source>
        <dbReference type="Proteomes" id="UP000198741"/>
    </source>
</evidence>
<reference evidence="1 2" key="1">
    <citation type="submission" date="2016-10" db="EMBL/GenBank/DDBJ databases">
        <authorList>
            <person name="de Groot N.N."/>
        </authorList>
    </citation>
    <scope>NUCLEOTIDE SEQUENCE [LARGE SCALE GENOMIC DNA]</scope>
    <source>
        <strain evidence="2">P4-7,KCTC 19426,CECT 7604</strain>
    </source>
</reference>
<dbReference type="STRING" id="1090615.SAMN04515671_2915"/>
<accession>A0A1H0PW89</accession>
<dbReference type="Proteomes" id="UP000198741">
    <property type="component" value="Chromosome I"/>
</dbReference>
<gene>
    <name evidence="1" type="ORF">SAMN04515671_2915</name>
</gene>
<name>A0A1H0PW89_9ACTN</name>
<keyword evidence="2" id="KW-1185">Reference proteome</keyword>
<organism evidence="1 2">
    <name type="scientific">Nakamurella panacisegetis</name>
    <dbReference type="NCBI Taxonomy" id="1090615"/>
    <lineage>
        <taxon>Bacteria</taxon>
        <taxon>Bacillati</taxon>
        <taxon>Actinomycetota</taxon>
        <taxon>Actinomycetes</taxon>
        <taxon>Nakamurellales</taxon>
        <taxon>Nakamurellaceae</taxon>
        <taxon>Nakamurella</taxon>
    </lineage>
</organism>
<protein>
    <submittedName>
        <fullName evidence="1">Uncharacterized protein</fullName>
    </submittedName>
</protein>
<dbReference type="EMBL" id="LT629710">
    <property type="protein sequence ID" value="SDP09060.1"/>
    <property type="molecule type" value="Genomic_DNA"/>
</dbReference>
<proteinExistence type="predicted"/>
<sequence length="102" mass="11694">MGWTLADVPSRVSWRDLLAYCRNAPRDSALFRVANPEQAEWDPNSWILADVVDQLQWLRFALSGKGAKKPKAYRRPGVEDENETTFGGSHMELDAMKDWLGW</sequence>
<evidence type="ECO:0000313" key="1">
    <source>
        <dbReference type="EMBL" id="SDP09060.1"/>
    </source>
</evidence>
<dbReference type="AlphaFoldDB" id="A0A1H0PW89"/>